<feature type="binding site" evidence="14">
    <location>
        <begin position="112"/>
        <end position="118"/>
    </location>
    <ligand>
        <name>ATP</name>
        <dbReference type="ChEBI" id="CHEBI:30616"/>
    </ligand>
</feature>
<dbReference type="SUPFAM" id="SSF53244">
    <property type="entry name" value="MurD-like peptide ligases, peptide-binding domain"/>
    <property type="match status" value="1"/>
</dbReference>
<comment type="catalytic activity">
    <reaction evidence="13 14">
        <text>UDP-N-acetyl-alpha-D-muramate + L-alanine + ATP = UDP-N-acetyl-alpha-D-muramoyl-L-alanine + ADP + phosphate + H(+)</text>
        <dbReference type="Rhea" id="RHEA:23372"/>
        <dbReference type="ChEBI" id="CHEBI:15378"/>
        <dbReference type="ChEBI" id="CHEBI:30616"/>
        <dbReference type="ChEBI" id="CHEBI:43474"/>
        <dbReference type="ChEBI" id="CHEBI:57972"/>
        <dbReference type="ChEBI" id="CHEBI:70757"/>
        <dbReference type="ChEBI" id="CHEBI:83898"/>
        <dbReference type="ChEBI" id="CHEBI:456216"/>
        <dbReference type="EC" id="6.3.2.8"/>
    </reaction>
</comment>
<evidence type="ECO:0000256" key="14">
    <source>
        <dbReference type="HAMAP-Rule" id="MF_00046"/>
    </source>
</evidence>
<dbReference type="Gene3D" id="3.40.1190.10">
    <property type="entry name" value="Mur-like, catalytic domain"/>
    <property type="match status" value="1"/>
</dbReference>
<evidence type="ECO:0000313" key="19">
    <source>
        <dbReference type="Proteomes" id="UP000075391"/>
    </source>
</evidence>
<organism evidence="18 19">
    <name type="scientific">Bdellovibrio bacteriovorus</name>
    <dbReference type="NCBI Taxonomy" id="959"/>
    <lineage>
        <taxon>Bacteria</taxon>
        <taxon>Pseudomonadati</taxon>
        <taxon>Bdellovibrionota</taxon>
        <taxon>Bdellovibrionia</taxon>
        <taxon>Bdellovibrionales</taxon>
        <taxon>Pseudobdellovibrionaceae</taxon>
        <taxon>Bdellovibrio</taxon>
    </lineage>
</organism>
<dbReference type="OrthoDB" id="5287829at2"/>
<evidence type="ECO:0000256" key="11">
    <source>
        <dbReference type="ARBA" id="ARBA00023306"/>
    </source>
</evidence>
<dbReference type="HAMAP" id="MF_00046">
    <property type="entry name" value="MurC"/>
    <property type="match status" value="1"/>
</dbReference>
<dbReference type="Pfam" id="PF02875">
    <property type="entry name" value="Mur_ligase_C"/>
    <property type="match status" value="1"/>
</dbReference>
<evidence type="ECO:0000256" key="13">
    <source>
        <dbReference type="ARBA" id="ARBA00047833"/>
    </source>
</evidence>
<dbReference type="GO" id="GO:0005524">
    <property type="term" value="F:ATP binding"/>
    <property type="evidence" value="ECO:0007669"/>
    <property type="project" value="UniProtKB-UniRule"/>
</dbReference>
<accession>A0A150WGM8</accession>
<dbReference type="RefSeq" id="WP_063244249.1">
    <property type="nucleotide sequence ID" value="NZ_LUKF01000016.1"/>
</dbReference>
<dbReference type="InterPro" id="IPR036615">
    <property type="entry name" value="Mur_ligase_C_dom_sf"/>
</dbReference>
<dbReference type="InterPro" id="IPR050061">
    <property type="entry name" value="MurCDEF_pg_biosynth"/>
</dbReference>
<dbReference type="Pfam" id="PF08245">
    <property type="entry name" value="Mur_ligase_M"/>
    <property type="match status" value="1"/>
</dbReference>
<evidence type="ECO:0000256" key="9">
    <source>
        <dbReference type="ARBA" id="ARBA00022960"/>
    </source>
</evidence>
<feature type="domain" description="Mur ligase N-terminal catalytic" evidence="15">
    <location>
        <begin position="7"/>
        <end position="105"/>
    </location>
</feature>
<keyword evidence="12 14" id="KW-0961">Cell wall biogenesis/degradation</keyword>
<sequence length="453" mass="49859">MKLQQAKFHFVGIGGIGMCGLAELLHNIGAKVSGSDIADNANTERLREIGVKVFKGHQSSNVGDADVVVYSSAIQYGNPEISEARARQIPLIPRAEALAEIMRLKRGVAVAGTHGKTTTTSMTSAIFLEANLSPTIVVGGRFELIKSTAMLGSGDWLVAEADESDGSFQKLSPEVAIITNVDSDHLDHYKTFENLQKSFYDFAQKVPFYGKVIACGDDPVIRQIFENFPKRILFYGFDEKNDLVLSGEQGNYSLYRGDRLLGTRHLVGEFSLKVPGRHNALNATAAICAGVAAGIPFATCAKGLQRFEGVDRRFHFKGEKRGIRIYDDYGHHPTEVRAVLQAFREKYPGQRLVVFFQPHRYSRTQHCWHDFTTAFKEADTVLLTDIYAAGEAPIPGISSEKLALDMKHANASYFLRDEKATQKVLGLLKEGDVFVTLGAGDGWKLGLDVLNQL</sequence>
<evidence type="ECO:0000259" key="17">
    <source>
        <dbReference type="Pfam" id="PF08245"/>
    </source>
</evidence>
<comment type="pathway">
    <text evidence="2 14">Cell wall biogenesis; peptidoglycan biosynthesis.</text>
</comment>
<dbReference type="InterPro" id="IPR005758">
    <property type="entry name" value="UDP-N-AcMur_Ala_ligase_MurC"/>
</dbReference>
<dbReference type="UniPathway" id="UPA00219"/>
<dbReference type="PANTHER" id="PTHR43445:SF3">
    <property type="entry name" value="UDP-N-ACETYLMURAMATE--L-ALANINE LIGASE"/>
    <property type="match status" value="1"/>
</dbReference>
<dbReference type="GO" id="GO:0005737">
    <property type="term" value="C:cytoplasm"/>
    <property type="evidence" value="ECO:0007669"/>
    <property type="project" value="UniProtKB-SubCell"/>
</dbReference>
<evidence type="ECO:0000313" key="18">
    <source>
        <dbReference type="EMBL" id="KYG62140.1"/>
    </source>
</evidence>
<dbReference type="InterPro" id="IPR004101">
    <property type="entry name" value="Mur_ligase_C"/>
</dbReference>
<dbReference type="SUPFAM" id="SSF51984">
    <property type="entry name" value="MurCD N-terminal domain"/>
    <property type="match status" value="1"/>
</dbReference>
<dbReference type="Gene3D" id="3.90.190.20">
    <property type="entry name" value="Mur ligase, C-terminal domain"/>
    <property type="match status" value="1"/>
</dbReference>
<dbReference type="EC" id="6.3.2.8" evidence="3 14"/>
<dbReference type="Pfam" id="PF01225">
    <property type="entry name" value="Mur_ligase"/>
    <property type="match status" value="1"/>
</dbReference>
<keyword evidence="9 14" id="KW-0133">Cell shape</keyword>
<keyword evidence="7 14" id="KW-0547">Nucleotide-binding</keyword>
<dbReference type="GO" id="GO:0051301">
    <property type="term" value="P:cell division"/>
    <property type="evidence" value="ECO:0007669"/>
    <property type="project" value="UniProtKB-KW"/>
</dbReference>
<dbReference type="InterPro" id="IPR036565">
    <property type="entry name" value="Mur-like_cat_sf"/>
</dbReference>
<comment type="subcellular location">
    <subcellularLocation>
        <location evidence="1 14">Cytoplasm</location>
    </subcellularLocation>
</comment>
<keyword evidence="11 14" id="KW-0131">Cell cycle</keyword>
<evidence type="ECO:0000256" key="12">
    <source>
        <dbReference type="ARBA" id="ARBA00023316"/>
    </source>
</evidence>
<dbReference type="EMBL" id="LUKF01000016">
    <property type="protein sequence ID" value="KYG62140.1"/>
    <property type="molecule type" value="Genomic_DNA"/>
</dbReference>
<feature type="domain" description="Mur ligase central" evidence="17">
    <location>
        <begin position="110"/>
        <end position="289"/>
    </location>
</feature>
<keyword evidence="10 14" id="KW-0573">Peptidoglycan synthesis</keyword>
<proteinExistence type="inferred from homology"/>
<dbReference type="Proteomes" id="UP000075391">
    <property type="component" value="Unassembled WGS sequence"/>
</dbReference>
<dbReference type="InterPro" id="IPR013221">
    <property type="entry name" value="Mur_ligase_cen"/>
</dbReference>
<dbReference type="NCBIfam" id="TIGR01082">
    <property type="entry name" value="murC"/>
    <property type="match status" value="1"/>
</dbReference>
<feature type="domain" description="Mur ligase C-terminal" evidence="16">
    <location>
        <begin position="312"/>
        <end position="440"/>
    </location>
</feature>
<evidence type="ECO:0000259" key="15">
    <source>
        <dbReference type="Pfam" id="PF01225"/>
    </source>
</evidence>
<evidence type="ECO:0000256" key="7">
    <source>
        <dbReference type="ARBA" id="ARBA00022741"/>
    </source>
</evidence>
<comment type="similarity">
    <text evidence="14">Belongs to the MurCDEF family.</text>
</comment>
<gene>
    <name evidence="14" type="primary">murC</name>
    <name evidence="18" type="ORF">AZI85_08055</name>
</gene>
<name>A0A150WGM8_BDEBC</name>
<dbReference type="GO" id="GO:0008360">
    <property type="term" value="P:regulation of cell shape"/>
    <property type="evidence" value="ECO:0007669"/>
    <property type="project" value="UniProtKB-KW"/>
</dbReference>
<evidence type="ECO:0000256" key="3">
    <source>
        <dbReference type="ARBA" id="ARBA00012211"/>
    </source>
</evidence>
<dbReference type="SUPFAM" id="SSF53623">
    <property type="entry name" value="MurD-like peptide ligases, catalytic domain"/>
    <property type="match status" value="1"/>
</dbReference>
<comment type="function">
    <text evidence="14">Cell wall formation.</text>
</comment>
<evidence type="ECO:0000256" key="10">
    <source>
        <dbReference type="ARBA" id="ARBA00022984"/>
    </source>
</evidence>
<dbReference type="PANTHER" id="PTHR43445">
    <property type="entry name" value="UDP-N-ACETYLMURAMATE--L-ALANINE LIGASE-RELATED"/>
    <property type="match status" value="1"/>
</dbReference>
<reference evidence="18 19" key="1">
    <citation type="submission" date="2016-03" db="EMBL/GenBank/DDBJ databases">
        <authorList>
            <person name="Ploux O."/>
        </authorList>
    </citation>
    <scope>NUCLEOTIDE SEQUENCE [LARGE SCALE GENOMIC DNA]</scope>
    <source>
        <strain evidence="18 19">BER2</strain>
    </source>
</reference>
<keyword evidence="8 14" id="KW-0067">ATP-binding</keyword>
<evidence type="ECO:0000256" key="1">
    <source>
        <dbReference type="ARBA" id="ARBA00004496"/>
    </source>
</evidence>
<dbReference type="GO" id="GO:0009252">
    <property type="term" value="P:peptidoglycan biosynthetic process"/>
    <property type="evidence" value="ECO:0007669"/>
    <property type="project" value="UniProtKB-UniRule"/>
</dbReference>
<evidence type="ECO:0000256" key="4">
    <source>
        <dbReference type="ARBA" id="ARBA00022490"/>
    </source>
</evidence>
<evidence type="ECO:0000256" key="8">
    <source>
        <dbReference type="ARBA" id="ARBA00022840"/>
    </source>
</evidence>
<protein>
    <recommendedName>
        <fullName evidence="3 14">UDP-N-acetylmuramate--L-alanine ligase</fullName>
        <ecNumber evidence="3 14">6.3.2.8</ecNumber>
    </recommendedName>
    <alternativeName>
        <fullName evidence="14">UDP-N-acetylmuramoyl-L-alanine synthetase</fullName>
    </alternativeName>
</protein>
<dbReference type="AlphaFoldDB" id="A0A150WGM8"/>
<dbReference type="Gene3D" id="3.40.50.720">
    <property type="entry name" value="NAD(P)-binding Rossmann-like Domain"/>
    <property type="match status" value="1"/>
</dbReference>
<dbReference type="GO" id="GO:0071555">
    <property type="term" value="P:cell wall organization"/>
    <property type="evidence" value="ECO:0007669"/>
    <property type="project" value="UniProtKB-KW"/>
</dbReference>
<dbReference type="InterPro" id="IPR000713">
    <property type="entry name" value="Mur_ligase_N"/>
</dbReference>
<comment type="caution">
    <text evidence="18">The sequence shown here is derived from an EMBL/GenBank/DDBJ whole genome shotgun (WGS) entry which is preliminary data.</text>
</comment>
<dbReference type="GO" id="GO:0008763">
    <property type="term" value="F:UDP-N-acetylmuramate-L-alanine ligase activity"/>
    <property type="evidence" value="ECO:0007669"/>
    <property type="project" value="UniProtKB-UniRule"/>
</dbReference>
<keyword evidence="5 14" id="KW-0436">Ligase</keyword>
<evidence type="ECO:0000256" key="6">
    <source>
        <dbReference type="ARBA" id="ARBA00022618"/>
    </source>
</evidence>
<keyword evidence="6 14" id="KW-0132">Cell division</keyword>
<keyword evidence="4 14" id="KW-0963">Cytoplasm</keyword>
<evidence type="ECO:0000259" key="16">
    <source>
        <dbReference type="Pfam" id="PF02875"/>
    </source>
</evidence>
<evidence type="ECO:0000256" key="2">
    <source>
        <dbReference type="ARBA" id="ARBA00004752"/>
    </source>
</evidence>
<evidence type="ECO:0000256" key="5">
    <source>
        <dbReference type="ARBA" id="ARBA00022598"/>
    </source>
</evidence>